<reference evidence="10" key="1">
    <citation type="journal article" date="2023" name="bioRxiv">
        <title>Scaffold-level genome assemblies of two parasitoid biocontrol wasps reveal the parthenogenesis mechanism and an associated novel virus.</title>
        <authorList>
            <person name="Inwood S."/>
            <person name="Skelly J."/>
            <person name="Guhlin J."/>
            <person name="Harrop T."/>
            <person name="Goldson S."/>
            <person name="Dearden P."/>
        </authorList>
    </citation>
    <scope>NUCLEOTIDE SEQUENCE</scope>
    <source>
        <strain evidence="10">Irish</strain>
        <tissue evidence="10">Whole body</tissue>
    </source>
</reference>
<dbReference type="PROSITE" id="PS51565">
    <property type="entry name" value="SAM_MT85_SETD3"/>
    <property type="match status" value="1"/>
</dbReference>
<evidence type="ECO:0000259" key="9">
    <source>
        <dbReference type="PROSITE" id="PS50280"/>
    </source>
</evidence>
<dbReference type="EMBL" id="JAQQBS010001424">
    <property type="protein sequence ID" value="KAK0158757.1"/>
    <property type="molecule type" value="Genomic_DNA"/>
</dbReference>
<dbReference type="InterPro" id="IPR044428">
    <property type="entry name" value="SETD3_SET"/>
</dbReference>
<protein>
    <recommendedName>
        <fullName evidence="7">protein-histidine N-methyltransferase</fullName>
        <ecNumber evidence="7">2.1.1.85</ecNumber>
    </recommendedName>
</protein>
<dbReference type="InterPro" id="IPR046341">
    <property type="entry name" value="SET_dom_sf"/>
</dbReference>
<dbReference type="Gene3D" id="3.90.1410.10">
    <property type="entry name" value="set domain protein methyltransferase, domain 1"/>
    <property type="match status" value="1"/>
</dbReference>
<dbReference type="Gene3D" id="3.90.1420.10">
    <property type="entry name" value="Rubisco LSMT, substrate-binding domain"/>
    <property type="match status" value="1"/>
</dbReference>
<keyword evidence="4 7" id="KW-0808">Transferase</keyword>
<accession>A0AA39C6N5</accession>
<dbReference type="Pfam" id="PF00856">
    <property type="entry name" value="SET"/>
    <property type="match status" value="1"/>
</dbReference>
<keyword evidence="5 7" id="KW-0949">S-adenosyl-L-methionine</keyword>
<gene>
    <name evidence="10" type="ORF">PV328_009713</name>
</gene>
<proteinExistence type="inferred from homology"/>
<dbReference type="GO" id="GO:0018064">
    <property type="term" value="F:protein-L-histidine N-tele-methyltransferase activity"/>
    <property type="evidence" value="ECO:0007669"/>
    <property type="project" value="UniProtKB-EC"/>
</dbReference>
<feature type="domain" description="SET" evidence="9">
    <location>
        <begin position="92"/>
        <end position="314"/>
    </location>
</feature>
<evidence type="ECO:0000256" key="2">
    <source>
        <dbReference type="ARBA" id="ARBA00022490"/>
    </source>
</evidence>
<dbReference type="GO" id="GO:0003779">
    <property type="term" value="F:actin binding"/>
    <property type="evidence" value="ECO:0007669"/>
    <property type="project" value="UniProtKB-KW"/>
</dbReference>
<comment type="similarity">
    <text evidence="7">Belongs to the class V-like SAM-binding methyltransferase superfamily. SETD3 actin-histidine methyltransferase family.</text>
</comment>
<evidence type="ECO:0000256" key="8">
    <source>
        <dbReference type="SAM" id="MobiDB-lite"/>
    </source>
</evidence>
<evidence type="ECO:0000313" key="10">
    <source>
        <dbReference type="EMBL" id="KAK0158757.1"/>
    </source>
</evidence>
<dbReference type="InterPro" id="IPR036464">
    <property type="entry name" value="Rubisco_LSMT_subst-bd_sf"/>
</dbReference>
<comment type="subcellular location">
    <subcellularLocation>
        <location evidence="1">Cytoplasm</location>
    </subcellularLocation>
</comment>
<dbReference type="InterPro" id="IPR015353">
    <property type="entry name" value="Rubisco_LSMT_subst-bd"/>
</dbReference>
<dbReference type="AlphaFoldDB" id="A0AA39C6N5"/>
<dbReference type="GO" id="GO:0032259">
    <property type="term" value="P:methylation"/>
    <property type="evidence" value="ECO:0007669"/>
    <property type="project" value="UniProtKB-KW"/>
</dbReference>
<dbReference type="InterPro" id="IPR025785">
    <property type="entry name" value="SETD3"/>
</dbReference>
<dbReference type="PANTHER" id="PTHR13271:SF47">
    <property type="entry name" value="ACTIN-HISTIDINE N-METHYLTRANSFERASE"/>
    <property type="match status" value="1"/>
</dbReference>
<sequence>MGRKKSHSSAKSKHPTQPKKISSVKRNEIAIQCEKLFRLCSEPAYATQSWENYLEITAVLEKVKRLEEMKISTTKRSTAIEQFMKWLNDDGANVSGASIAEFPGYDLGLKAERDLSCNDLVLEIPGKLIFSTETAAPELITLQNDPLIQHMPQVALAIALLIEKHKDNSKWKPYLNILPTTYSTVLYMTTNDMIELKGSPTLEAALNHCKNIARQYSYFNQMFQSNNNNQVSELLRDTFTYEEYCWAASTVMTRQNIIPSKNGTQMIHALIPMWDMCNHEEGMITTDFNTNSDTCECYVKRAFKTGEQIFINYGTRTNCEFFVHSGFVYPDNEHDGFKLRLGISKSDSLYNDRVALLDKLGFTSATTSFLLRNGSEPISDEMLAFLRVFSMRKIELDHWLESDKVFDLKHRDCALDTIVEENVRKFLLTRIKLLIANYPTTLKEDLALLNTTMTPTRRMILQLRISEKKILAGALEYVEQWIKA</sequence>
<dbReference type="Proteomes" id="UP001168990">
    <property type="component" value="Unassembled WGS sequence"/>
</dbReference>
<organism evidence="10 11">
    <name type="scientific">Microctonus aethiopoides</name>
    <dbReference type="NCBI Taxonomy" id="144406"/>
    <lineage>
        <taxon>Eukaryota</taxon>
        <taxon>Metazoa</taxon>
        <taxon>Ecdysozoa</taxon>
        <taxon>Arthropoda</taxon>
        <taxon>Hexapoda</taxon>
        <taxon>Insecta</taxon>
        <taxon>Pterygota</taxon>
        <taxon>Neoptera</taxon>
        <taxon>Endopterygota</taxon>
        <taxon>Hymenoptera</taxon>
        <taxon>Apocrita</taxon>
        <taxon>Ichneumonoidea</taxon>
        <taxon>Braconidae</taxon>
        <taxon>Euphorinae</taxon>
        <taxon>Microctonus</taxon>
    </lineage>
</organism>
<dbReference type="InterPro" id="IPR001214">
    <property type="entry name" value="SET_dom"/>
</dbReference>
<keyword evidence="11" id="KW-1185">Reference proteome</keyword>
<evidence type="ECO:0000256" key="7">
    <source>
        <dbReference type="PROSITE-ProRule" id="PRU00898"/>
    </source>
</evidence>
<dbReference type="InterPro" id="IPR050600">
    <property type="entry name" value="SETD3_SETD6_MTase"/>
</dbReference>
<dbReference type="PROSITE" id="PS50280">
    <property type="entry name" value="SET"/>
    <property type="match status" value="1"/>
</dbReference>
<dbReference type="GO" id="GO:0005737">
    <property type="term" value="C:cytoplasm"/>
    <property type="evidence" value="ECO:0007669"/>
    <property type="project" value="UniProtKB-SubCell"/>
</dbReference>
<evidence type="ECO:0000256" key="3">
    <source>
        <dbReference type="ARBA" id="ARBA00022603"/>
    </source>
</evidence>
<dbReference type="EC" id="2.1.1.85" evidence="7"/>
<dbReference type="GO" id="GO:0016279">
    <property type="term" value="F:protein-lysine N-methyltransferase activity"/>
    <property type="evidence" value="ECO:0007669"/>
    <property type="project" value="TreeGrafter"/>
</dbReference>
<evidence type="ECO:0000256" key="5">
    <source>
        <dbReference type="ARBA" id="ARBA00022691"/>
    </source>
</evidence>
<reference evidence="10" key="2">
    <citation type="submission" date="2023-03" db="EMBL/GenBank/DDBJ databases">
        <authorList>
            <person name="Inwood S.N."/>
            <person name="Skelly J.G."/>
            <person name="Guhlin J."/>
            <person name="Harrop T.W.R."/>
            <person name="Goldson S.G."/>
            <person name="Dearden P.K."/>
        </authorList>
    </citation>
    <scope>NUCLEOTIDE SEQUENCE</scope>
    <source>
        <strain evidence="10">Irish</strain>
        <tissue evidence="10">Whole body</tissue>
    </source>
</reference>
<dbReference type="PANTHER" id="PTHR13271">
    <property type="entry name" value="UNCHARACTERIZED PUTATIVE METHYLTRANSFERASE"/>
    <property type="match status" value="1"/>
</dbReference>
<dbReference type="SUPFAM" id="SSF82199">
    <property type="entry name" value="SET domain"/>
    <property type="match status" value="1"/>
</dbReference>
<name>A0AA39C6N5_9HYME</name>
<evidence type="ECO:0000256" key="4">
    <source>
        <dbReference type="ARBA" id="ARBA00022679"/>
    </source>
</evidence>
<keyword evidence="2" id="KW-0963">Cytoplasm</keyword>
<dbReference type="CDD" id="cd19176">
    <property type="entry name" value="SET_SETD3"/>
    <property type="match status" value="1"/>
</dbReference>
<dbReference type="SUPFAM" id="SSF81822">
    <property type="entry name" value="RuBisCo LSMT C-terminal, substrate-binding domain"/>
    <property type="match status" value="1"/>
</dbReference>
<feature type="region of interest" description="Disordered" evidence="8">
    <location>
        <begin position="1"/>
        <end position="23"/>
    </location>
</feature>
<keyword evidence="6" id="KW-0009">Actin-binding</keyword>
<comment type="catalytic activity">
    <reaction evidence="7">
        <text>L-histidyl-[protein] + S-adenosyl-L-methionine = N(tele)-methyl-L-histidyl-[protein] + S-adenosyl-L-homocysteine + H(+)</text>
        <dbReference type="Rhea" id="RHEA:19369"/>
        <dbReference type="Rhea" id="RHEA-COMP:9745"/>
        <dbReference type="Rhea" id="RHEA-COMP:11600"/>
        <dbReference type="ChEBI" id="CHEBI:15378"/>
        <dbReference type="ChEBI" id="CHEBI:16367"/>
        <dbReference type="ChEBI" id="CHEBI:29979"/>
        <dbReference type="ChEBI" id="CHEBI:57856"/>
        <dbReference type="ChEBI" id="CHEBI:59789"/>
        <dbReference type="EC" id="2.1.1.85"/>
    </reaction>
</comment>
<feature type="compositionally biased region" description="Basic residues" evidence="8">
    <location>
        <begin position="1"/>
        <end position="17"/>
    </location>
</feature>
<evidence type="ECO:0000313" key="11">
    <source>
        <dbReference type="Proteomes" id="UP001168990"/>
    </source>
</evidence>
<evidence type="ECO:0000256" key="1">
    <source>
        <dbReference type="ARBA" id="ARBA00004496"/>
    </source>
</evidence>
<keyword evidence="3 7" id="KW-0489">Methyltransferase</keyword>
<evidence type="ECO:0000256" key="6">
    <source>
        <dbReference type="ARBA" id="ARBA00023203"/>
    </source>
</evidence>
<comment type="caution">
    <text evidence="10">The sequence shown here is derived from an EMBL/GenBank/DDBJ whole genome shotgun (WGS) entry which is preliminary data.</text>
</comment>
<dbReference type="Pfam" id="PF09273">
    <property type="entry name" value="Rubis-subs-bind"/>
    <property type="match status" value="1"/>
</dbReference>